<evidence type="ECO:0000313" key="3">
    <source>
        <dbReference type="Proteomes" id="UP001060771"/>
    </source>
</evidence>
<dbReference type="Gene3D" id="3.20.20.70">
    <property type="entry name" value="Aldolase class I"/>
    <property type="match status" value="1"/>
</dbReference>
<proteinExistence type="predicted"/>
<name>A0ABN6STJ1_9CREN</name>
<dbReference type="Proteomes" id="UP001060771">
    <property type="component" value="Chromosome"/>
</dbReference>
<protein>
    <recommendedName>
        <fullName evidence="1">4Fe4S-binding SPASM domain-containing protein</fullName>
    </recommendedName>
</protein>
<accession>A0ABN6STJ1</accession>
<gene>
    <name evidence="2" type="ORF">Vsou_19520</name>
</gene>
<feature type="domain" description="4Fe4S-binding SPASM" evidence="1">
    <location>
        <begin position="49"/>
        <end position="122"/>
    </location>
</feature>
<sequence>MFTWRIFTDPFEQEPWAFKRVINITLERARELGIKVFAYSLSCWELIECPERPTESIFINVNGDVSPCVFLNLPIKGNYILRCFMKRCFRMKKVIFGNINNESVTSIWNNKDYREFRSKFIRRRIQGLTADYSIDLTPPSQCITCYRLYGVYALPILRSIIPLALPLGSPLILQTPFLKYSTIMPREPAR</sequence>
<organism evidence="2 3">
    <name type="scientific">Vulcanisaeta souniana JCM 11219</name>
    <dbReference type="NCBI Taxonomy" id="1293586"/>
    <lineage>
        <taxon>Archaea</taxon>
        <taxon>Thermoproteota</taxon>
        <taxon>Thermoprotei</taxon>
        <taxon>Thermoproteales</taxon>
        <taxon>Thermoproteaceae</taxon>
        <taxon>Vulcanisaeta</taxon>
    </lineage>
</organism>
<dbReference type="InterPro" id="IPR058240">
    <property type="entry name" value="rSAM_sf"/>
</dbReference>
<dbReference type="Pfam" id="PF13186">
    <property type="entry name" value="SPASM"/>
    <property type="match status" value="1"/>
</dbReference>
<dbReference type="InterPro" id="IPR013785">
    <property type="entry name" value="Aldolase_TIM"/>
</dbReference>
<dbReference type="RefSeq" id="WP_229709867.1">
    <property type="nucleotide sequence ID" value="NZ_AP026830.1"/>
</dbReference>
<dbReference type="InterPro" id="IPR023885">
    <property type="entry name" value="4Fe4S-binding_SPASM_dom"/>
</dbReference>
<dbReference type="EMBL" id="AP026830">
    <property type="protein sequence ID" value="BDR92859.1"/>
    <property type="molecule type" value="Genomic_DNA"/>
</dbReference>
<evidence type="ECO:0000259" key="1">
    <source>
        <dbReference type="Pfam" id="PF13186"/>
    </source>
</evidence>
<dbReference type="GeneID" id="76207490"/>
<dbReference type="SUPFAM" id="SSF102114">
    <property type="entry name" value="Radical SAM enzymes"/>
    <property type="match status" value="1"/>
</dbReference>
<keyword evidence="3" id="KW-1185">Reference proteome</keyword>
<dbReference type="CDD" id="cd21121">
    <property type="entry name" value="SPASM_Cmo-like"/>
    <property type="match status" value="1"/>
</dbReference>
<reference evidence="3" key="1">
    <citation type="submission" date="2022-09" db="EMBL/GenBank/DDBJ databases">
        <title>Complete genome sequence of Vulcanisaeta souniana.</title>
        <authorList>
            <person name="Kato S."/>
            <person name="Itoh T."/>
            <person name="Ohkuma M."/>
        </authorList>
    </citation>
    <scope>NUCLEOTIDE SEQUENCE [LARGE SCALE GENOMIC DNA]</scope>
    <source>
        <strain evidence="3">JCM 11219</strain>
    </source>
</reference>
<evidence type="ECO:0000313" key="2">
    <source>
        <dbReference type="EMBL" id="BDR92859.1"/>
    </source>
</evidence>